<dbReference type="PANTHER" id="PTHR33398:SF1">
    <property type="entry name" value="SMALL RIBOSOMAL SUBUNIT PROTEIN BS20C"/>
    <property type="match status" value="1"/>
</dbReference>
<proteinExistence type="inferred from homology"/>
<evidence type="ECO:0000313" key="11">
    <source>
        <dbReference type="Proteomes" id="UP000006852"/>
    </source>
</evidence>
<evidence type="ECO:0000256" key="3">
    <source>
        <dbReference type="ARBA" id="ARBA00022730"/>
    </source>
</evidence>
<evidence type="ECO:0000313" key="10">
    <source>
        <dbReference type="EMBL" id="AEB14314.1"/>
    </source>
</evidence>
<dbReference type="OrthoDB" id="9808392at2"/>
<dbReference type="GO" id="GO:0070181">
    <property type="term" value="F:small ribosomal subunit rRNA binding"/>
    <property type="evidence" value="ECO:0007669"/>
    <property type="project" value="TreeGrafter"/>
</dbReference>
<keyword evidence="4 8" id="KW-0694">RNA-binding</keyword>
<feature type="compositionally biased region" description="Basic and acidic residues" evidence="9">
    <location>
        <begin position="1"/>
        <end position="19"/>
    </location>
</feature>
<evidence type="ECO:0000256" key="7">
    <source>
        <dbReference type="ARBA" id="ARBA00035136"/>
    </source>
</evidence>
<accession>F2NSS6</accession>
<evidence type="ECO:0000256" key="1">
    <source>
        <dbReference type="ARBA" id="ARBA00003134"/>
    </source>
</evidence>
<dbReference type="KEGG" id="tsu:Tresu_1408"/>
<dbReference type="GeneID" id="302998570"/>
<sequence length="92" mass="10556">MSVKKTSAEKRHAQSEVRRMRNKAVKSRVHTSLKKYMEAILKKDQPLAQEKLKVLHSELDNAYRKGVIKLNACARKKSRMAVLYNVTFAAAK</sequence>
<dbReference type="HAMAP" id="MF_00500">
    <property type="entry name" value="Ribosomal_bS20"/>
    <property type="match status" value="1"/>
</dbReference>
<comment type="similarity">
    <text evidence="2 8">Belongs to the bacterial ribosomal protein bS20 family.</text>
</comment>
<dbReference type="AlphaFoldDB" id="F2NSS6"/>
<keyword evidence="3 8" id="KW-0699">rRNA-binding</keyword>
<protein>
    <recommendedName>
        <fullName evidence="7 8">Small ribosomal subunit protein bS20</fullName>
    </recommendedName>
</protein>
<dbReference type="RefSeq" id="WP_013701597.1">
    <property type="nucleotide sequence ID" value="NC_015385.1"/>
</dbReference>
<name>F2NSS6_TRES6</name>
<gene>
    <name evidence="8" type="primary">rpsT</name>
    <name evidence="10" type="ordered locus">Tresu_1408</name>
</gene>
<dbReference type="GO" id="GO:0005829">
    <property type="term" value="C:cytosol"/>
    <property type="evidence" value="ECO:0007669"/>
    <property type="project" value="TreeGrafter"/>
</dbReference>
<keyword evidence="11" id="KW-1185">Reference proteome</keyword>
<keyword evidence="5 8" id="KW-0689">Ribosomal protein</keyword>
<dbReference type="InterPro" id="IPR002583">
    <property type="entry name" value="Ribosomal_bS20"/>
</dbReference>
<dbReference type="eggNOG" id="COG0268">
    <property type="taxonomic scope" value="Bacteria"/>
</dbReference>
<evidence type="ECO:0000256" key="5">
    <source>
        <dbReference type="ARBA" id="ARBA00022980"/>
    </source>
</evidence>
<dbReference type="EMBL" id="CP002631">
    <property type="protein sequence ID" value="AEB14314.1"/>
    <property type="molecule type" value="Genomic_DNA"/>
</dbReference>
<dbReference type="GO" id="GO:0015935">
    <property type="term" value="C:small ribosomal subunit"/>
    <property type="evidence" value="ECO:0007669"/>
    <property type="project" value="TreeGrafter"/>
</dbReference>
<dbReference type="STRING" id="869209.Tresu_1408"/>
<evidence type="ECO:0000256" key="8">
    <source>
        <dbReference type="HAMAP-Rule" id="MF_00500"/>
    </source>
</evidence>
<evidence type="ECO:0000256" key="4">
    <source>
        <dbReference type="ARBA" id="ARBA00022884"/>
    </source>
</evidence>
<evidence type="ECO:0000256" key="9">
    <source>
        <dbReference type="SAM" id="MobiDB-lite"/>
    </source>
</evidence>
<dbReference type="GO" id="GO:0006412">
    <property type="term" value="P:translation"/>
    <property type="evidence" value="ECO:0007669"/>
    <property type="project" value="UniProtKB-UniRule"/>
</dbReference>
<keyword evidence="6 8" id="KW-0687">Ribonucleoprotein</keyword>
<dbReference type="Proteomes" id="UP000006852">
    <property type="component" value="Chromosome"/>
</dbReference>
<dbReference type="Pfam" id="PF01649">
    <property type="entry name" value="Ribosomal_S20p"/>
    <property type="match status" value="1"/>
</dbReference>
<dbReference type="InterPro" id="IPR036510">
    <property type="entry name" value="Ribosomal_bS20_sf"/>
</dbReference>
<dbReference type="PANTHER" id="PTHR33398">
    <property type="entry name" value="30S RIBOSOMAL PROTEIN S20"/>
    <property type="match status" value="1"/>
</dbReference>
<dbReference type="Gene3D" id="1.20.58.110">
    <property type="entry name" value="Ribosomal protein S20"/>
    <property type="match status" value="1"/>
</dbReference>
<dbReference type="NCBIfam" id="TIGR00029">
    <property type="entry name" value="S20"/>
    <property type="match status" value="1"/>
</dbReference>
<dbReference type="GO" id="GO:0003735">
    <property type="term" value="F:structural constituent of ribosome"/>
    <property type="evidence" value="ECO:0007669"/>
    <property type="project" value="InterPro"/>
</dbReference>
<dbReference type="HOGENOM" id="CLU_160655_3_1_12"/>
<reference evidence="10 11" key="1">
    <citation type="journal article" date="2011" name="Stand. Genomic Sci.">
        <title>Complete genome sequence of Treponema succinifaciens type strain (6091).</title>
        <authorList>
            <person name="Han C."/>
            <person name="Gronow S."/>
            <person name="Teshima H."/>
            <person name="Lapidus A."/>
            <person name="Nolan M."/>
            <person name="Lucas S."/>
            <person name="Hammon N."/>
            <person name="Deshpande S."/>
            <person name="Cheng J.F."/>
            <person name="Zeytun A."/>
            <person name="Tapia R."/>
            <person name="Goodwin L."/>
            <person name="Pitluck S."/>
            <person name="Liolios K."/>
            <person name="Pagani I."/>
            <person name="Ivanova N."/>
            <person name="Mavromatis K."/>
            <person name="Mikhailova N."/>
            <person name="Huntemann M."/>
            <person name="Pati A."/>
            <person name="Chen A."/>
            <person name="Palaniappan K."/>
            <person name="Land M."/>
            <person name="Hauser L."/>
            <person name="Brambilla E.M."/>
            <person name="Rohde M."/>
            <person name="Goker M."/>
            <person name="Woyke T."/>
            <person name="Bristow J."/>
            <person name="Eisen J.A."/>
            <person name="Markowitz V."/>
            <person name="Hugenholtz P."/>
            <person name="Kyrpides N.C."/>
            <person name="Klenk H.P."/>
            <person name="Detter J.C."/>
        </authorList>
    </citation>
    <scope>NUCLEOTIDE SEQUENCE [LARGE SCALE GENOMIC DNA]</scope>
    <source>
        <strain evidence="11">ATCC 33096 / DSM 2489 / 6091</strain>
    </source>
</reference>
<comment type="function">
    <text evidence="1 8">Binds directly to 16S ribosomal RNA.</text>
</comment>
<feature type="region of interest" description="Disordered" evidence="9">
    <location>
        <begin position="1"/>
        <end position="28"/>
    </location>
</feature>
<evidence type="ECO:0000256" key="2">
    <source>
        <dbReference type="ARBA" id="ARBA00007634"/>
    </source>
</evidence>
<reference evidence="11" key="2">
    <citation type="submission" date="2011-04" db="EMBL/GenBank/DDBJ databases">
        <title>The complete genome of chromosome of Treponema succinifaciens DSM 2489.</title>
        <authorList>
            <person name="Lucas S."/>
            <person name="Copeland A."/>
            <person name="Lapidus A."/>
            <person name="Bruce D."/>
            <person name="Goodwin L."/>
            <person name="Pitluck S."/>
            <person name="Peters L."/>
            <person name="Kyrpides N."/>
            <person name="Mavromatis K."/>
            <person name="Ivanova N."/>
            <person name="Ovchinnikova G."/>
            <person name="Teshima H."/>
            <person name="Detter J.C."/>
            <person name="Tapia R."/>
            <person name="Han C."/>
            <person name="Land M."/>
            <person name="Hauser L."/>
            <person name="Markowitz V."/>
            <person name="Cheng J.-F."/>
            <person name="Hugenholtz P."/>
            <person name="Woyke T."/>
            <person name="Wu D."/>
            <person name="Gronow S."/>
            <person name="Wellnitz S."/>
            <person name="Brambilla E."/>
            <person name="Klenk H.-P."/>
            <person name="Eisen J.A."/>
        </authorList>
    </citation>
    <scope>NUCLEOTIDE SEQUENCE [LARGE SCALE GENOMIC DNA]</scope>
    <source>
        <strain evidence="11">ATCC 33096 / DSM 2489 / 6091</strain>
    </source>
</reference>
<organism evidence="10 11">
    <name type="scientific">Treponema succinifaciens (strain ATCC 33096 / DSM 2489 / 6091)</name>
    <dbReference type="NCBI Taxonomy" id="869209"/>
    <lineage>
        <taxon>Bacteria</taxon>
        <taxon>Pseudomonadati</taxon>
        <taxon>Spirochaetota</taxon>
        <taxon>Spirochaetia</taxon>
        <taxon>Spirochaetales</taxon>
        <taxon>Treponemataceae</taxon>
        <taxon>Treponema</taxon>
    </lineage>
</organism>
<dbReference type="SUPFAM" id="SSF46992">
    <property type="entry name" value="Ribosomal protein S20"/>
    <property type="match status" value="1"/>
</dbReference>
<evidence type="ECO:0000256" key="6">
    <source>
        <dbReference type="ARBA" id="ARBA00023274"/>
    </source>
</evidence>